<feature type="transmembrane region" description="Helical" evidence="7">
    <location>
        <begin position="118"/>
        <end position="141"/>
    </location>
</feature>
<name>A0A8J6BNU9_ZIZPA</name>
<dbReference type="GO" id="GO:0005794">
    <property type="term" value="C:Golgi apparatus"/>
    <property type="evidence" value="ECO:0007669"/>
    <property type="project" value="TreeGrafter"/>
</dbReference>
<evidence type="ECO:0000256" key="5">
    <source>
        <dbReference type="ARBA" id="ARBA00022989"/>
    </source>
</evidence>
<reference evidence="8" key="2">
    <citation type="submission" date="2021-02" db="EMBL/GenBank/DDBJ databases">
        <authorList>
            <person name="Kimball J.A."/>
            <person name="Haas M.W."/>
            <person name="Macchietto M."/>
            <person name="Kono T."/>
            <person name="Duquette J."/>
            <person name="Shao M."/>
        </authorList>
    </citation>
    <scope>NUCLEOTIDE SEQUENCE</scope>
    <source>
        <tissue evidence="8">Fresh leaf tissue</tissue>
    </source>
</reference>
<keyword evidence="6 7" id="KW-0472">Membrane</keyword>
<dbReference type="PANTHER" id="PTHR19317:SF96">
    <property type="entry name" value="PRA1 FAMILY PROTEIN"/>
    <property type="match status" value="1"/>
</dbReference>
<dbReference type="Proteomes" id="UP000729402">
    <property type="component" value="Unassembled WGS sequence"/>
</dbReference>
<organism evidence="8 9">
    <name type="scientific">Zizania palustris</name>
    <name type="common">Northern wild rice</name>
    <dbReference type="NCBI Taxonomy" id="103762"/>
    <lineage>
        <taxon>Eukaryota</taxon>
        <taxon>Viridiplantae</taxon>
        <taxon>Streptophyta</taxon>
        <taxon>Embryophyta</taxon>
        <taxon>Tracheophyta</taxon>
        <taxon>Spermatophyta</taxon>
        <taxon>Magnoliopsida</taxon>
        <taxon>Liliopsida</taxon>
        <taxon>Poales</taxon>
        <taxon>Poaceae</taxon>
        <taxon>BOP clade</taxon>
        <taxon>Oryzoideae</taxon>
        <taxon>Oryzeae</taxon>
        <taxon>Zizaniinae</taxon>
        <taxon>Zizania</taxon>
    </lineage>
</organism>
<evidence type="ECO:0000256" key="6">
    <source>
        <dbReference type="ARBA" id="ARBA00023136"/>
    </source>
</evidence>
<comment type="caution">
    <text evidence="8">The sequence shown here is derived from an EMBL/GenBank/DDBJ whole genome shotgun (WGS) entry which is preliminary data.</text>
</comment>
<keyword evidence="9" id="KW-1185">Reference proteome</keyword>
<keyword evidence="7" id="KW-0813">Transport</keyword>
<reference evidence="8" key="1">
    <citation type="journal article" date="2021" name="bioRxiv">
        <title>Whole Genome Assembly and Annotation of Northern Wild Rice, Zizania palustris L., Supports a Whole Genome Duplication in the Zizania Genus.</title>
        <authorList>
            <person name="Haas M."/>
            <person name="Kono T."/>
            <person name="Macchietto M."/>
            <person name="Millas R."/>
            <person name="McGilp L."/>
            <person name="Shao M."/>
            <person name="Duquette J."/>
            <person name="Hirsch C.N."/>
            <person name="Kimball J."/>
        </authorList>
    </citation>
    <scope>NUCLEOTIDE SEQUENCE</scope>
    <source>
        <tissue evidence="8">Fresh leaf tissue</tissue>
    </source>
</reference>
<evidence type="ECO:0000256" key="7">
    <source>
        <dbReference type="RuleBase" id="RU363107"/>
    </source>
</evidence>
<dbReference type="InterPro" id="IPR004895">
    <property type="entry name" value="Prenylated_rab_accept_PRA1"/>
</dbReference>
<dbReference type="PANTHER" id="PTHR19317">
    <property type="entry name" value="PRENYLATED RAB ACCEPTOR 1-RELATED"/>
    <property type="match status" value="1"/>
</dbReference>
<dbReference type="Pfam" id="PF03208">
    <property type="entry name" value="PRA1"/>
    <property type="match status" value="1"/>
</dbReference>
<comment type="function">
    <text evidence="1 7">May be involved in both secretory and endocytic intracellular trafficking in the endosomal/prevacuolar compartments.</text>
</comment>
<dbReference type="OrthoDB" id="63113at2759"/>
<dbReference type="AlphaFoldDB" id="A0A8J6BNU9"/>
<dbReference type="GO" id="GO:0005783">
    <property type="term" value="C:endoplasmic reticulum"/>
    <property type="evidence" value="ECO:0007669"/>
    <property type="project" value="UniProtKB-ARBA"/>
</dbReference>
<evidence type="ECO:0000313" key="9">
    <source>
        <dbReference type="Proteomes" id="UP000729402"/>
    </source>
</evidence>
<evidence type="ECO:0000256" key="2">
    <source>
        <dbReference type="ARBA" id="ARBA00004141"/>
    </source>
</evidence>
<comment type="subcellular location">
    <subcellularLocation>
        <location evidence="2 7">Membrane</location>
        <topology evidence="2 7">Multi-pass membrane protein</topology>
    </subcellularLocation>
</comment>
<comment type="similarity">
    <text evidence="3 7">Belongs to the PRA1 family.</text>
</comment>
<sequence>MESLSSGNPTHPVITPTSIASTDANPAITCAFLGGLLNSVKRALLGARPWMELIDRSAFSRPDSLSDATARLPKNLAYFRVNYAAIIALSHATVLLAHPFSLATLLTLLAAWETNGSLIAASSFVVFLTSTGSLIFSVLALGATLFCAHGAFCVSEDLFLNEPDQANSGASVNLLSFITNATRGRV</sequence>
<proteinExistence type="inferred from homology"/>
<accession>A0A8J6BNU9</accession>
<protein>
    <recommendedName>
        <fullName evidence="7">PRA1 family protein</fullName>
    </recommendedName>
</protein>
<evidence type="ECO:0000256" key="3">
    <source>
        <dbReference type="ARBA" id="ARBA00006483"/>
    </source>
</evidence>
<gene>
    <name evidence="8" type="ORF">GUJ93_ZPchr0011g28795</name>
</gene>
<dbReference type="GO" id="GO:0016020">
    <property type="term" value="C:membrane"/>
    <property type="evidence" value="ECO:0007669"/>
    <property type="project" value="UniProtKB-SubCell"/>
</dbReference>
<evidence type="ECO:0000256" key="4">
    <source>
        <dbReference type="ARBA" id="ARBA00022692"/>
    </source>
</evidence>
<dbReference type="GO" id="GO:0016192">
    <property type="term" value="P:vesicle-mediated transport"/>
    <property type="evidence" value="ECO:0007669"/>
    <property type="project" value="TreeGrafter"/>
</dbReference>
<feature type="transmembrane region" description="Helical" evidence="7">
    <location>
        <begin position="81"/>
        <end position="112"/>
    </location>
</feature>
<keyword evidence="4 7" id="KW-0812">Transmembrane</keyword>
<evidence type="ECO:0000256" key="1">
    <source>
        <dbReference type="ARBA" id="ARBA00002501"/>
    </source>
</evidence>
<dbReference type="EMBL" id="JAAALK010000081">
    <property type="protein sequence ID" value="KAG8088826.1"/>
    <property type="molecule type" value="Genomic_DNA"/>
</dbReference>
<evidence type="ECO:0000313" key="8">
    <source>
        <dbReference type="EMBL" id="KAG8088826.1"/>
    </source>
</evidence>
<keyword evidence="5 7" id="KW-1133">Transmembrane helix</keyword>